<dbReference type="InterPro" id="IPR028929">
    <property type="entry name" value="Mif2_N"/>
</dbReference>
<dbReference type="GO" id="GO:0005634">
    <property type="term" value="C:nucleus"/>
    <property type="evidence" value="ECO:0007669"/>
    <property type="project" value="UniProtKB-SubCell"/>
</dbReference>
<dbReference type="PANTHER" id="PTHR16684">
    <property type="entry name" value="CENTROMERE PROTEIN C"/>
    <property type="match status" value="1"/>
</dbReference>
<dbReference type="Pfam" id="PF15624">
    <property type="entry name" value="Mif2_N"/>
    <property type="match status" value="1"/>
</dbReference>
<dbReference type="GO" id="GO:0051315">
    <property type="term" value="P:attachment of mitotic spindle microtubules to kinetochore"/>
    <property type="evidence" value="ECO:0007669"/>
    <property type="project" value="TreeGrafter"/>
</dbReference>
<dbReference type="InterPro" id="IPR014710">
    <property type="entry name" value="RmlC-like_jellyroll"/>
</dbReference>
<dbReference type="SUPFAM" id="SSF51182">
    <property type="entry name" value="RmlC-like cupins"/>
    <property type="match status" value="1"/>
</dbReference>
<proteinExistence type="inferred from homology"/>
<dbReference type="AlphaFoldDB" id="A0A0F8B976"/>
<feature type="compositionally biased region" description="Acidic residues" evidence="7">
    <location>
        <begin position="184"/>
        <end position="195"/>
    </location>
</feature>
<feature type="compositionally biased region" description="Acidic residues" evidence="7">
    <location>
        <begin position="283"/>
        <end position="295"/>
    </location>
</feature>
<dbReference type="GO" id="GO:0051382">
    <property type="term" value="P:kinetochore assembly"/>
    <property type="evidence" value="ECO:0007669"/>
    <property type="project" value="InterPro"/>
</dbReference>
<dbReference type="CDD" id="cd06993">
    <property type="entry name" value="cupin_CENP-C_C"/>
    <property type="match status" value="1"/>
</dbReference>
<dbReference type="GO" id="GO:0019237">
    <property type="term" value="F:centromeric DNA binding"/>
    <property type="evidence" value="ECO:0007669"/>
    <property type="project" value="InterPro"/>
</dbReference>
<dbReference type="InterPro" id="IPR028386">
    <property type="entry name" value="CENP-C/Mif2/cnp3"/>
</dbReference>
<feature type="compositionally biased region" description="Basic residues" evidence="7">
    <location>
        <begin position="402"/>
        <end position="412"/>
    </location>
</feature>
<keyword evidence="3" id="KW-0238">DNA-binding</keyword>
<evidence type="ECO:0000256" key="3">
    <source>
        <dbReference type="ARBA" id="ARBA00023125"/>
    </source>
</evidence>
<evidence type="ECO:0000259" key="9">
    <source>
        <dbReference type="Pfam" id="PF15624"/>
    </source>
</evidence>
<evidence type="ECO:0000256" key="1">
    <source>
        <dbReference type="ARBA" id="ARBA00004123"/>
    </source>
</evidence>
<dbReference type="OrthoDB" id="1939643at2759"/>
<evidence type="ECO:0000256" key="6">
    <source>
        <dbReference type="ARBA" id="ARBA00075033"/>
    </source>
</evidence>
<keyword evidence="11" id="KW-1185">Reference proteome</keyword>
<dbReference type="EMBL" id="LBBL01000004">
    <property type="protein sequence ID" value="KKF97550.1"/>
    <property type="molecule type" value="Genomic_DNA"/>
</dbReference>
<comment type="caution">
    <text evidence="10">The sequence shown here is derived from an EMBL/GenBank/DDBJ whole genome shotgun (WGS) entry which is preliminary data.</text>
</comment>
<dbReference type="InterPro" id="IPR025974">
    <property type="entry name" value="Mif2/CENP-C_cupin"/>
</dbReference>
<dbReference type="Gene3D" id="2.60.120.10">
    <property type="entry name" value="Jelly Rolls"/>
    <property type="match status" value="1"/>
</dbReference>
<evidence type="ECO:0000256" key="4">
    <source>
        <dbReference type="ARBA" id="ARBA00023242"/>
    </source>
</evidence>
<dbReference type="InterPro" id="IPR011051">
    <property type="entry name" value="RmlC_Cupin_sf"/>
</dbReference>
<dbReference type="GO" id="GO:0051455">
    <property type="term" value="P:spindle attachment to meiosis I kinetochore"/>
    <property type="evidence" value="ECO:0007669"/>
    <property type="project" value="TreeGrafter"/>
</dbReference>
<dbReference type="Pfam" id="PF11699">
    <property type="entry name" value="CENP-C_C"/>
    <property type="match status" value="1"/>
</dbReference>
<feature type="region of interest" description="Disordered" evidence="7">
    <location>
        <begin position="393"/>
        <end position="448"/>
    </location>
</feature>
<dbReference type="Proteomes" id="UP000034841">
    <property type="component" value="Unassembled WGS sequence"/>
</dbReference>
<evidence type="ECO:0000256" key="7">
    <source>
        <dbReference type="SAM" id="MobiDB-lite"/>
    </source>
</evidence>
<name>A0A0F8B976_CERFI</name>
<feature type="compositionally biased region" description="Polar residues" evidence="7">
    <location>
        <begin position="75"/>
        <end position="107"/>
    </location>
</feature>
<feature type="compositionally biased region" description="Low complexity" evidence="7">
    <location>
        <begin position="118"/>
        <end position="128"/>
    </location>
</feature>
<feature type="compositionally biased region" description="Low complexity" evidence="7">
    <location>
        <begin position="1"/>
        <end position="14"/>
    </location>
</feature>
<evidence type="ECO:0000313" key="11">
    <source>
        <dbReference type="Proteomes" id="UP000034841"/>
    </source>
</evidence>
<comment type="similarity">
    <text evidence="2">Belongs to the CENP-C/MIF2 family.</text>
</comment>
<keyword evidence="4" id="KW-0539">Nucleus</keyword>
<comment type="function">
    <text evidence="5">Component of the kinetochore, a multiprotein complex that assembles on centromeric DNA and attaches chromosomes to spindle microtubules, mediating chromosome segregation and sister chromatid segregation during meiosis and mitosis. Component of the inner kinetochore constitutive centromere-associated network (CCAN), which serves as a structural platform for outer kinetochore assembly.</text>
</comment>
<evidence type="ECO:0000259" key="8">
    <source>
        <dbReference type="Pfam" id="PF11699"/>
    </source>
</evidence>
<feature type="region of interest" description="Disordered" evidence="7">
    <location>
        <begin position="1"/>
        <end position="359"/>
    </location>
</feature>
<feature type="compositionally biased region" description="Low complexity" evidence="7">
    <location>
        <begin position="413"/>
        <end position="441"/>
    </location>
</feature>
<feature type="compositionally biased region" description="Polar residues" evidence="7">
    <location>
        <begin position="340"/>
        <end position="354"/>
    </location>
</feature>
<gene>
    <name evidence="10" type="primary">cnp3</name>
    <name evidence="10" type="ORF">CFO_g108</name>
</gene>
<sequence>MSQARGAARRQTQQIFELGQAGRKTGVILPDNGQRDENGLQPLDGLFSSPTKPDGSTPRAVERSVMGEQDMEIDQASSPGPSTVMRNRRSGASSLPISRSPVRTSLGSPALKNPYLTARPSPARPASRLRGHGDSATTTAPTVTASAANKDNPQTISRNLFAAPKAKNPPRPNGTSRSRRFFPESDEDEDDDDDVLQPPAQGDIFDESMQMIEEFIPQSDAPQLPDDEEEQQEPTPRPTKRSNRSSGQTPSKLELLKPSSKPAATAANKRGPLKRPRQPEPDPQSESDENVEEEEMPKSSAATGSNASKNDNNDNDAGDKSLLEVQRGPPPPKRRGLMSVRTNDNVTTTRSGRTSYAPLQFWKGERTEIATETFRDTNSKQAFVLAATKEIIRVEDDDPPPSKRRRGARPAGRRAASAAAANTSAKRVASGSGPGELPLNEPLEEWERDPGVVDGDVVLWTYEHEINPPGPDEEVGIITEQLAISSGAVETREIKDATFRYAKTMSLGFMGSGIVDLPPGSEKRPKNSRRMQLVFFVASGKVKVTIHDNEFRIGAGGQFFVPRGNYYSIVNDYDSPARIFFAQACEMEMQQYEEGEEAEGMPEDE</sequence>
<evidence type="ECO:0000256" key="5">
    <source>
        <dbReference type="ARBA" id="ARBA00057947"/>
    </source>
</evidence>
<reference evidence="10" key="1">
    <citation type="submission" date="2015-04" db="EMBL/GenBank/DDBJ databases">
        <title>Genome sequence of Ceratocystis platani, a major pathogen of plane trees.</title>
        <authorList>
            <person name="Belbahri L."/>
        </authorList>
    </citation>
    <scope>NUCLEOTIDE SEQUENCE [LARGE SCALE GENOMIC DNA]</scope>
    <source>
        <strain evidence="10">CFO</strain>
    </source>
</reference>
<accession>A0A0F8B976</accession>
<feature type="domain" description="Mif2/CENP-C cupin" evidence="8">
    <location>
        <begin position="499"/>
        <end position="583"/>
    </location>
</feature>
<dbReference type="GO" id="GO:0000776">
    <property type="term" value="C:kinetochore"/>
    <property type="evidence" value="ECO:0007669"/>
    <property type="project" value="InterPro"/>
</dbReference>
<evidence type="ECO:0000256" key="2">
    <source>
        <dbReference type="ARBA" id="ARBA00010291"/>
    </source>
</evidence>
<dbReference type="PANTHER" id="PTHR16684:SF11">
    <property type="entry name" value="CENTROMERE PROTEIN C"/>
    <property type="match status" value="1"/>
</dbReference>
<feature type="domain" description="Mif2 N-terminal" evidence="9">
    <location>
        <begin position="15"/>
        <end position="127"/>
    </location>
</feature>
<feature type="compositionally biased region" description="Polar residues" evidence="7">
    <location>
        <begin position="149"/>
        <end position="158"/>
    </location>
</feature>
<protein>
    <recommendedName>
        <fullName evidence="6">CENP-C homolog</fullName>
    </recommendedName>
</protein>
<feature type="compositionally biased region" description="Low complexity" evidence="7">
    <location>
        <begin position="136"/>
        <end position="148"/>
    </location>
</feature>
<dbReference type="FunFam" id="2.60.120.10:FF:000033">
    <property type="entry name" value="Centromere protein C 1"/>
    <property type="match status" value="1"/>
</dbReference>
<organism evidence="10 11">
    <name type="scientific">Ceratocystis fimbriata f. sp. platani</name>
    <dbReference type="NCBI Taxonomy" id="88771"/>
    <lineage>
        <taxon>Eukaryota</taxon>
        <taxon>Fungi</taxon>
        <taxon>Dikarya</taxon>
        <taxon>Ascomycota</taxon>
        <taxon>Pezizomycotina</taxon>
        <taxon>Sordariomycetes</taxon>
        <taxon>Hypocreomycetidae</taxon>
        <taxon>Microascales</taxon>
        <taxon>Ceratocystidaceae</taxon>
        <taxon>Ceratocystis</taxon>
    </lineage>
</organism>
<comment type="subcellular location">
    <subcellularLocation>
        <location evidence="1">Nucleus</location>
    </subcellularLocation>
</comment>
<evidence type="ECO:0000313" key="10">
    <source>
        <dbReference type="EMBL" id="KKF97550.1"/>
    </source>
</evidence>